<evidence type="ECO:0000313" key="1">
    <source>
        <dbReference type="EMBL" id="EFH89976.1"/>
    </source>
</evidence>
<keyword evidence="2" id="KW-1185">Reference proteome</keyword>
<dbReference type="AlphaFoldDB" id="D6TCF9"/>
<accession>D6TCF9</accession>
<dbReference type="InParanoid" id="D6TCF9"/>
<protein>
    <submittedName>
        <fullName evidence="1">Uncharacterized protein</fullName>
    </submittedName>
</protein>
<dbReference type="RefSeq" id="WP_007906968.1">
    <property type="nucleotide sequence ID" value="NZ_ADVG01000001.1"/>
</dbReference>
<gene>
    <name evidence="1" type="ORF">Krac_11569</name>
</gene>
<evidence type="ECO:0000313" key="2">
    <source>
        <dbReference type="Proteomes" id="UP000004508"/>
    </source>
</evidence>
<proteinExistence type="predicted"/>
<reference evidence="1 2" key="1">
    <citation type="journal article" date="2011" name="Stand. Genomic Sci.">
        <title>Non-contiguous finished genome sequence and contextual data of the filamentous soil bacterium Ktedonobacter racemifer type strain (SOSP1-21).</title>
        <authorList>
            <person name="Chang Y.J."/>
            <person name="Land M."/>
            <person name="Hauser L."/>
            <person name="Chertkov O."/>
            <person name="Del Rio T.G."/>
            <person name="Nolan M."/>
            <person name="Copeland A."/>
            <person name="Tice H."/>
            <person name="Cheng J.F."/>
            <person name="Lucas S."/>
            <person name="Han C."/>
            <person name="Goodwin L."/>
            <person name="Pitluck S."/>
            <person name="Ivanova N."/>
            <person name="Ovchinikova G."/>
            <person name="Pati A."/>
            <person name="Chen A."/>
            <person name="Palaniappan K."/>
            <person name="Mavromatis K."/>
            <person name="Liolios K."/>
            <person name="Brettin T."/>
            <person name="Fiebig A."/>
            <person name="Rohde M."/>
            <person name="Abt B."/>
            <person name="Goker M."/>
            <person name="Detter J.C."/>
            <person name="Woyke T."/>
            <person name="Bristow J."/>
            <person name="Eisen J.A."/>
            <person name="Markowitz V."/>
            <person name="Hugenholtz P."/>
            <person name="Kyrpides N.C."/>
            <person name="Klenk H.P."/>
            <person name="Lapidus A."/>
        </authorList>
    </citation>
    <scope>NUCLEOTIDE SEQUENCE [LARGE SCALE GENOMIC DNA]</scope>
    <source>
        <strain evidence="2">DSM 44963</strain>
    </source>
</reference>
<dbReference type="EMBL" id="ADVG01000001">
    <property type="protein sequence ID" value="EFH89976.1"/>
    <property type="molecule type" value="Genomic_DNA"/>
</dbReference>
<name>D6TCF9_KTERA</name>
<comment type="caution">
    <text evidence="1">The sequence shown here is derived from an EMBL/GenBank/DDBJ whole genome shotgun (WGS) entry which is preliminary data.</text>
</comment>
<organism evidence="1 2">
    <name type="scientific">Ktedonobacter racemifer DSM 44963</name>
    <dbReference type="NCBI Taxonomy" id="485913"/>
    <lineage>
        <taxon>Bacteria</taxon>
        <taxon>Bacillati</taxon>
        <taxon>Chloroflexota</taxon>
        <taxon>Ktedonobacteria</taxon>
        <taxon>Ktedonobacterales</taxon>
        <taxon>Ktedonobacteraceae</taxon>
        <taxon>Ktedonobacter</taxon>
    </lineage>
</organism>
<dbReference type="Proteomes" id="UP000004508">
    <property type="component" value="Unassembled WGS sequence"/>
</dbReference>
<sequence>MEISSQTRQPEQPAWNWPLDDQTPVDITPYYVSKYSKGGLSYWVGAARFVGPTAQDWEQRRKAPIVYLLKVGSDAIHERLYYRIARTLDLPQQHVFWAVTPPHTDLVAAAIQFEPEAFFPKRIDVSTKTVLYRRRTHFVPNAEDFWRHDILHHYCGTGDIHQAMVKGNVLFGIDAADCAFRAPFLENYWQQYLDHYQAQDPTRLPVIYEIMQRIAHHAELPELVEQELREAPGPVLEHLAHQHATPSENIRAMHDELLHALQKLSPTFPGATSL</sequence>